<sequence length="262" mass="30216">MKEYTNFSNIIDDPRSDGRQPMRTAIRNLAREVCRQNSQQKNLASLFSQPFSELKNSKSRYLLPNAMKEGFRNVFLFDRRIKFYDEVDIIIPVADDKEDVFPLKRIDYLVTNTESKKCIVIELKTSMGFDGYAASLIEFMLLHSNKNITMNKKRNAFNDALNNMPLHGMDILHILCSVNFPDHIEQWTPLLTRGTPLENKIETLLIFAPFRYPGHGQMPSPQDTSNYINDFMTKVMTWLQAGLPNEDYQLDTSAFKSGGLTQ</sequence>
<proteinExistence type="predicted"/>
<gene>
    <name evidence="2" type="ORF">GCM10007866_19740</name>
</gene>
<dbReference type="EMBL" id="BSNW01000036">
    <property type="protein sequence ID" value="GLQ69521.1"/>
    <property type="molecule type" value="Genomic_DNA"/>
</dbReference>
<dbReference type="Proteomes" id="UP001156672">
    <property type="component" value="Unassembled WGS sequence"/>
</dbReference>
<protein>
    <submittedName>
        <fullName evidence="2">Uncharacterized protein</fullName>
    </submittedName>
</protein>
<evidence type="ECO:0000256" key="1">
    <source>
        <dbReference type="SAM" id="MobiDB-lite"/>
    </source>
</evidence>
<name>A0ABQ5X116_9PROT</name>
<organism evidence="2 3">
    <name type="scientific">Gluconobacter albidus</name>
    <dbReference type="NCBI Taxonomy" id="318683"/>
    <lineage>
        <taxon>Bacteria</taxon>
        <taxon>Pseudomonadati</taxon>
        <taxon>Pseudomonadota</taxon>
        <taxon>Alphaproteobacteria</taxon>
        <taxon>Acetobacterales</taxon>
        <taxon>Acetobacteraceae</taxon>
        <taxon>Gluconobacter</taxon>
    </lineage>
</organism>
<evidence type="ECO:0000313" key="2">
    <source>
        <dbReference type="EMBL" id="GLQ69521.1"/>
    </source>
</evidence>
<keyword evidence="3" id="KW-1185">Reference proteome</keyword>
<accession>A0ABQ5X116</accession>
<dbReference type="RefSeq" id="WP_145995664.1">
    <property type="nucleotide sequence ID" value="NZ_BEWL01000027.1"/>
</dbReference>
<evidence type="ECO:0000313" key="3">
    <source>
        <dbReference type="Proteomes" id="UP001156672"/>
    </source>
</evidence>
<comment type="caution">
    <text evidence="2">The sequence shown here is derived from an EMBL/GenBank/DDBJ whole genome shotgun (WGS) entry which is preliminary data.</text>
</comment>
<feature type="region of interest" description="Disordered" evidence="1">
    <location>
        <begin position="1"/>
        <end position="20"/>
    </location>
</feature>
<reference evidence="3" key="1">
    <citation type="journal article" date="2019" name="Int. J. Syst. Evol. Microbiol.">
        <title>The Global Catalogue of Microorganisms (GCM) 10K type strain sequencing project: providing services to taxonomists for standard genome sequencing and annotation.</title>
        <authorList>
            <consortium name="The Broad Institute Genomics Platform"/>
            <consortium name="The Broad Institute Genome Sequencing Center for Infectious Disease"/>
            <person name="Wu L."/>
            <person name="Ma J."/>
        </authorList>
    </citation>
    <scope>NUCLEOTIDE SEQUENCE [LARGE SCALE GENOMIC DNA]</scope>
    <source>
        <strain evidence="3">NBRC 3250</strain>
    </source>
</reference>